<evidence type="ECO:0000256" key="1">
    <source>
        <dbReference type="SAM" id="Phobius"/>
    </source>
</evidence>
<keyword evidence="1" id="KW-0472">Membrane</keyword>
<name>A0A2N0Z972_9BACI</name>
<sequence>MVDLPTLFFIMTFVFIAVIVSAMNGGIIFIRSFFTGMMKLSLFCFIAVVFVSRVSPSVTFNFINQSNEINQDYAYKSIQDIADHPEGAEKYVIQLEKFIESTQDIVSGESFKSMTYKY</sequence>
<protein>
    <submittedName>
        <fullName evidence="2">Uncharacterized protein</fullName>
    </submittedName>
</protein>
<keyword evidence="3" id="KW-1185">Reference proteome</keyword>
<evidence type="ECO:0000313" key="3">
    <source>
        <dbReference type="Proteomes" id="UP000233343"/>
    </source>
</evidence>
<keyword evidence="1" id="KW-0812">Transmembrane</keyword>
<dbReference type="RefSeq" id="WP_101226436.1">
    <property type="nucleotide sequence ID" value="NZ_JARSFA010000027.1"/>
</dbReference>
<evidence type="ECO:0000313" key="2">
    <source>
        <dbReference type="EMBL" id="PKG26068.1"/>
    </source>
</evidence>
<dbReference type="EMBL" id="PISD01000078">
    <property type="protein sequence ID" value="PKG26068.1"/>
    <property type="molecule type" value="Genomic_DNA"/>
</dbReference>
<dbReference type="AlphaFoldDB" id="A0A2N0Z972"/>
<comment type="caution">
    <text evidence="2">The sequence shown here is derived from an EMBL/GenBank/DDBJ whole genome shotgun (WGS) entry which is preliminary data.</text>
</comment>
<feature type="transmembrane region" description="Helical" evidence="1">
    <location>
        <begin position="42"/>
        <end position="63"/>
    </location>
</feature>
<keyword evidence="1" id="KW-1133">Transmembrane helix</keyword>
<proteinExistence type="predicted"/>
<dbReference type="Proteomes" id="UP000233343">
    <property type="component" value="Unassembled WGS sequence"/>
</dbReference>
<organism evidence="2 3">
    <name type="scientific">Cytobacillus horneckiae</name>
    <dbReference type="NCBI Taxonomy" id="549687"/>
    <lineage>
        <taxon>Bacteria</taxon>
        <taxon>Bacillati</taxon>
        <taxon>Bacillota</taxon>
        <taxon>Bacilli</taxon>
        <taxon>Bacillales</taxon>
        <taxon>Bacillaceae</taxon>
        <taxon>Cytobacillus</taxon>
    </lineage>
</organism>
<gene>
    <name evidence="2" type="ORF">CWS20_25850</name>
</gene>
<accession>A0A2N0Z972</accession>
<feature type="transmembrane region" description="Helical" evidence="1">
    <location>
        <begin position="6"/>
        <end position="30"/>
    </location>
</feature>
<reference evidence="2 3" key="1">
    <citation type="journal article" date="2010" name="Int. J. Syst. Evol. Microbiol.">
        <title>Bacillus horneckiae sp. nov., isolated from a spacecraft-assembly clean room.</title>
        <authorList>
            <person name="Vaishampayan P."/>
            <person name="Probst A."/>
            <person name="Krishnamurthi S."/>
            <person name="Ghosh S."/>
            <person name="Osman S."/>
            <person name="McDowall A."/>
            <person name="Ruckmani A."/>
            <person name="Mayilraj S."/>
            <person name="Venkateswaran K."/>
        </authorList>
    </citation>
    <scope>NUCLEOTIDE SEQUENCE [LARGE SCALE GENOMIC DNA]</scope>
    <source>
        <strain evidence="3">1PO1SC</strain>
    </source>
</reference>